<keyword evidence="4 6" id="KW-1133">Transmembrane helix</keyword>
<evidence type="ECO:0000313" key="7">
    <source>
        <dbReference type="EMBL" id="KKP34463.1"/>
    </source>
</evidence>
<protein>
    <submittedName>
        <fullName evidence="7">Ferrous iron permease EfeU</fullName>
    </submittedName>
</protein>
<gene>
    <name evidence="7" type="ORF">UR23_C0037G0004</name>
</gene>
<dbReference type="PANTHER" id="PTHR31632">
    <property type="entry name" value="IRON TRANSPORTER FTH1"/>
    <property type="match status" value="1"/>
</dbReference>
<dbReference type="EMBL" id="LBOK01000037">
    <property type="protein sequence ID" value="KKP34463.1"/>
    <property type="molecule type" value="Genomic_DNA"/>
</dbReference>
<evidence type="ECO:0000256" key="6">
    <source>
        <dbReference type="SAM" id="Phobius"/>
    </source>
</evidence>
<comment type="similarity">
    <text evidence="2">Belongs to the oxidase-dependent Fe transporter (OFeT) (TC 9.A.10.1) family.</text>
</comment>
<keyword evidence="3 6" id="KW-0812">Transmembrane</keyword>
<evidence type="ECO:0000256" key="5">
    <source>
        <dbReference type="ARBA" id="ARBA00023136"/>
    </source>
</evidence>
<proteinExistence type="inferred from homology"/>
<organism evidence="7 8">
    <name type="scientific">Candidatus Roizmanbacteria bacterium GW2011_GWA2_32_13</name>
    <dbReference type="NCBI Taxonomy" id="1618475"/>
    <lineage>
        <taxon>Bacteria</taxon>
        <taxon>Candidatus Roizmaniibacteriota</taxon>
    </lineage>
</organism>
<feature type="transmembrane region" description="Helical" evidence="6">
    <location>
        <begin position="6"/>
        <end position="25"/>
    </location>
</feature>
<dbReference type="GO" id="GO:0015093">
    <property type="term" value="F:ferrous iron transmembrane transporter activity"/>
    <property type="evidence" value="ECO:0007669"/>
    <property type="project" value="TreeGrafter"/>
</dbReference>
<comment type="caution">
    <text evidence="7">The sequence shown here is derived from an EMBL/GenBank/DDBJ whole genome shotgun (WGS) entry which is preliminary data.</text>
</comment>
<sequence length="232" mass="25837">MLTTAVIAFREFLEAFLIVGVFLGISRKLELKKELEIGLAAVIGIIFSLLLATGTYLFGNQVRGILTEKNAELLESYLMIFSGLFIAYVIFSLHNIIQRSRAGILIKAQQKLQEKVFDFSLFSTVVFLVIREGFEIALFTASTSLFSVFIQNFIGLMLGFASASVIGIGTFFAYIKFSISKVFKFTEYMIILLGAALVQNGLTELLEHGFNIEIEKMLSLPLTFLPAKNTLL</sequence>
<evidence type="ECO:0000256" key="1">
    <source>
        <dbReference type="ARBA" id="ARBA00004141"/>
    </source>
</evidence>
<evidence type="ECO:0000256" key="4">
    <source>
        <dbReference type="ARBA" id="ARBA00022989"/>
    </source>
</evidence>
<name>A0A0F9YSS1_9BACT</name>
<feature type="transmembrane region" description="Helical" evidence="6">
    <location>
        <begin position="37"/>
        <end position="58"/>
    </location>
</feature>
<dbReference type="AlphaFoldDB" id="A0A0F9YSS1"/>
<dbReference type="Proteomes" id="UP000034349">
    <property type="component" value="Unassembled WGS sequence"/>
</dbReference>
<keyword evidence="5 6" id="KW-0472">Membrane</keyword>
<evidence type="ECO:0000256" key="3">
    <source>
        <dbReference type="ARBA" id="ARBA00022692"/>
    </source>
</evidence>
<feature type="transmembrane region" description="Helical" evidence="6">
    <location>
        <begin position="153"/>
        <end position="175"/>
    </location>
</feature>
<dbReference type="GO" id="GO:0033573">
    <property type="term" value="C:high-affinity iron permease complex"/>
    <property type="evidence" value="ECO:0007669"/>
    <property type="project" value="InterPro"/>
</dbReference>
<dbReference type="PANTHER" id="PTHR31632:SF2">
    <property type="entry name" value="PLASMA MEMBRANE IRON PERMEASE"/>
    <property type="match status" value="1"/>
</dbReference>
<feature type="transmembrane region" description="Helical" evidence="6">
    <location>
        <begin position="78"/>
        <end position="97"/>
    </location>
</feature>
<feature type="transmembrane region" description="Helical" evidence="6">
    <location>
        <begin position="117"/>
        <end position="141"/>
    </location>
</feature>
<reference evidence="7 8" key="1">
    <citation type="journal article" date="2015" name="Nature">
        <title>rRNA introns, odd ribosomes, and small enigmatic genomes across a large radiation of phyla.</title>
        <authorList>
            <person name="Brown C.T."/>
            <person name="Hug L.A."/>
            <person name="Thomas B.C."/>
            <person name="Sharon I."/>
            <person name="Castelle C.J."/>
            <person name="Singh A."/>
            <person name="Wilkins M.J."/>
            <person name="Williams K.H."/>
            <person name="Banfield J.F."/>
        </authorList>
    </citation>
    <scope>NUCLEOTIDE SEQUENCE [LARGE SCALE GENOMIC DNA]</scope>
</reference>
<dbReference type="Pfam" id="PF03239">
    <property type="entry name" value="FTR1"/>
    <property type="match status" value="1"/>
</dbReference>
<evidence type="ECO:0000256" key="2">
    <source>
        <dbReference type="ARBA" id="ARBA00008333"/>
    </source>
</evidence>
<dbReference type="InterPro" id="IPR004923">
    <property type="entry name" value="FTR1/Fip1/EfeU"/>
</dbReference>
<evidence type="ECO:0000313" key="8">
    <source>
        <dbReference type="Proteomes" id="UP000034349"/>
    </source>
</evidence>
<accession>A0A0F9YSS1</accession>
<comment type="subcellular location">
    <subcellularLocation>
        <location evidence="1">Membrane</location>
        <topology evidence="1">Multi-pass membrane protein</topology>
    </subcellularLocation>
</comment>